<organism evidence="3 4">
    <name type="scientific">Roseateles albus</name>
    <dbReference type="NCBI Taxonomy" id="2987525"/>
    <lineage>
        <taxon>Bacteria</taxon>
        <taxon>Pseudomonadati</taxon>
        <taxon>Pseudomonadota</taxon>
        <taxon>Betaproteobacteria</taxon>
        <taxon>Burkholderiales</taxon>
        <taxon>Sphaerotilaceae</taxon>
        <taxon>Roseateles</taxon>
    </lineage>
</organism>
<feature type="signal peptide" evidence="1">
    <location>
        <begin position="1"/>
        <end position="21"/>
    </location>
</feature>
<protein>
    <submittedName>
        <fullName evidence="3">PEP-CTERM sorting domain-containing protein</fullName>
    </submittedName>
</protein>
<keyword evidence="1" id="KW-0732">Signal</keyword>
<feature type="domain" description="Ice-binding protein C-terminal" evidence="2">
    <location>
        <begin position="211"/>
        <end position="235"/>
    </location>
</feature>
<accession>A0ABT5KED5</accession>
<evidence type="ECO:0000313" key="4">
    <source>
        <dbReference type="Proteomes" id="UP001221189"/>
    </source>
</evidence>
<dbReference type="EMBL" id="JAQQXT010000006">
    <property type="protein sequence ID" value="MDC8772268.1"/>
    <property type="molecule type" value="Genomic_DNA"/>
</dbReference>
<comment type="caution">
    <text evidence="3">The sequence shown here is derived from an EMBL/GenBank/DDBJ whole genome shotgun (WGS) entry which is preliminary data.</text>
</comment>
<dbReference type="InterPro" id="IPR013424">
    <property type="entry name" value="Ice-binding_C"/>
</dbReference>
<dbReference type="Pfam" id="PF07589">
    <property type="entry name" value="PEP-CTERM"/>
    <property type="match status" value="1"/>
</dbReference>
<feature type="chain" id="PRO_5045841162" evidence="1">
    <location>
        <begin position="22"/>
        <end position="238"/>
    </location>
</feature>
<proteinExistence type="predicted"/>
<evidence type="ECO:0000259" key="2">
    <source>
        <dbReference type="Pfam" id="PF07589"/>
    </source>
</evidence>
<dbReference type="RefSeq" id="WP_273600472.1">
    <property type="nucleotide sequence ID" value="NZ_JAQQXT010000006.1"/>
</dbReference>
<keyword evidence="4" id="KW-1185">Reference proteome</keyword>
<reference evidence="3 4" key="1">
    <citation type="submission" date="2022-10" db="EMBL/GenBank/DDBJ databases">
        <title>Paucibacter sp. hw1 Genome sequencing.</title>
        <authorList>
            <person name="Park S."/>
        </authorList>
    </citation>
    <scope>NUCLEOTIDE SEQUENCE [LARGE SCALE GENOMIC DNA]</scope>
    <source>
        <strain evidence="4">hw1</strain>
    </source>
</reference>
<evidence type="ECO:0000256" key="1">
    <source>
        <dbReference type="SAM" id="SignalP"/>
    </source>
</evidence>
<gene>
    <name evidence="3" type="ORF">PRZ03_11855</name>
</gene>
<sequence>MKTKLIFAATLLAAVAPPASAAQFDFYKLGRGAASDFLPMPTSLPEPVNGIPCTGSDICSSKVDKGEFGGSLKYTNGGLVAIATATYNGFSASVVQDSEPGWTASKGAGLGVYHLKGANDDDNITAGEKLTITFNQVVKLTSIQLRSEGHNFTSWTTGSTFLLNDQSTALPLNTGAITFAQPMIGQVFTFAYGGAKADQFYLGAMTAEAMPVPEPTTLALLLAGLGFVGLQARRRQQA</sequence>
<evidence type="ECO:0000313" key="3">
    <source>
        <dbReference type="EMBL" id="MDC8772268.1"/>
    </source>
</evidence>
<dbReference type="NCBIfam" id="TIGR02595">
    <property type="entry name" value="PEP_CTERM"/>
    <property type="match status" value="1"/>
</dbReference>
<name>A0ABT5KED5_9BURK</name>
<dbReference type="Proteomes" id="UP001221189">
    <property type="component" value="Unassembled WGS sequence"/>
</dbReference>